<dbReference type="GO" id="GO:0003756">
    <property type="term" value="F:protein disulfide isomerase activity"/>
    <property type="evidence" value="ECO:0007669"/>
    <property type="project" value="TreeGrafter"/>
</dbReference>
<dbReference type="PROSITE" id="PS51352">
    <property type="entry name" value="THIOREDOXIN_2"/>
    <property type="match status" value="3"/>
</dbReference>
<dbReference type="PANTHER" id="PTHR45672">
    <property type="entry name" value="PROTEIN DISULFIDE-ISOMERASE C17H9.14C-RELATED"/>
    <property type="match status" value="1"/>
</dbReference>
<dbReference type="Pfam" id="PF00085">
    <property type="entry name" value="Thioredoxin"/>
    <property type="match status" value="4"/>
</dbReference>
<dbReference type="GO" id="GO:0005783">
    <property type="term" value="C:endoplasmic reticulum"/>
    <property type="evidence" value="ECO:0007669"/>
    <property type="project" value="TreeGrafter"/>
</dbReference>
<sequence length="615" mass="70973">MRLLLFLFMANLASVLSVVIQIEKPKDFKRTVATKTNLLVLFTNGKSPEISNVKDVLKSIEGTVAIVDCTNKELKKQVCKKTLTEENSFVLKHYKDGQFNKDYDRQMTKNSLHNFLRDPTGDLPYEEDPDGSDVIHLLDVPQLDKLMRKNTRLFVLFYTNWCGYCKIVKPFYSALAREHGDKYVLAAMDCDKPENGQVRRRFNVTGFPTLHYIENGKVKHTFDGDQTKEALLGFMKDPSAPAIKKKEEEWATDPNSEIVHLTSKNFEILLKEEKSAIVLFHANWCGHCKQLKPKYEAAYVKMKENKIPGMLAAIDSVRESEIAKQFGVQGYPTLKYFENGEYKYDINYRDTEKIVKFMKNPTKPPVEEEKKKQESSWEDEPSDVVFLDNETFKPFMKKKKHVLLFLYAPWCSHCVETKPEFAKAAAVFKDDPKVAFVAIDCMKYMDICKSYDVSSYPSIRYVSYLKAVYDYTNPRKASSFVEFMKNPEASVNIEKARIVPFTSDKIVILNDDTFEMTMKKLPSAMVMFFVEYCDNSKQLKPIYSNCANILHSKKSPHTLVAVNCARALSVCHKYEIKSYPILKYFRKGKFIKDYGMEKNSAHIMAFLNANNKDEL</sequence>
<evidence type="ECO:0000313" key="5">
    <source>
        <dbReference type="Proteomes" id="UP001107558"/>
    </source>
</evidence>
<proteinExistence type="inferred from homology"/>
<dbReference type="PRINTS" id="PR00421">
    <property type="entry name" value="THIOREDOXIN"/>
</dbReference>
<keyword evidence="2" id="KW-0732">Signal</keyword>
<organism evidence="4 5">
    <name type="scientific">Polypedilum vanderplanki</name>
    <name type="common">Sleeping chironomid midge</name>
    <dbReference type="NCBI Taxonomy" id="319348"/>
    <lineage>
        <taxon>Eukaryota</taxon>
        <taxon>Metazoa</taxon>
        <taxon>Ecdysozoa</taxon>
        <taxon>Arthropoda</taxon>
        <taxon>Hexapoda</taxon>
        <taxon>Insecta</taxon>
        <taxon>Pterygota</taxon>
        <taxon>Neoptera</taxon>
        <taxon>Endopterygota</taxon>
        <taxon>Diptera</taxon>
        <taxon>Nematocera</taxon>
        <taxon>Chironomoidea</taxon>
        <taxon>Chironomidae</taxon>
        <taxon>Chironominae</taxon>
        <taxon>Polypedilum</taxon>
        <taxon>Polypedilum</taxon>
    </lineage>
</organism>
<dbReference type="PROSITE" id="PS00194">
    <property type="entry name" value="THIOREDOXIN_1"/>
    <property type="match status" value="2"/>
</dbReference>
<dbReference type="InterPro" id="IPR017937">
    <property type="entry name" value="Thioredoxin_CS"/>
</dbReference>
<gene>
    <name evidence="4" type="ORF">PVAND_013148</name>
</gene>
<dbReference type="InterPro" id="IPR013766">
    <property type="entry name" value="Thioredoxin_domain"/>
</dbReference>
<dbReference type="Gene3D" id="3.40.30.10">
    <property type="entry name" value="Glutaredoxin"/>
    <property type="match status" value="5"/>
</dbReference>
<comment type="similarity">
    <text evidence="1">Belongs to the protein disulfide isomerase family.</text>
</comment>
<evidence type="ECO:0000256" key="1">
    <source>
        <dbReference type="ARBA" id="ARBA00006347"/>
    </source>
</evidence>
<keyword evidence="5" id="KW-1185">Reference proteome</keyword>
<evidence type="ECO:0000313" key="4">
    <source>
        <dbReference type="EMBL" id="KAG5683888.1"/>
    </source>
</evidence>
<protein>
    <recommendedName>
        <fullName evidence="3">Thioredoxin domain-containing protein</fullName>
    </recommendedName>
</protein>
<feature type="domain" description="Thioredoxin" evidence="3">
    <location>
        <begin position="114"/>
        <end position="240"/>
    </location>
</feature>
<dbReference type="OrthoDB" id="74910at2759"/>
<feature type="domain" description="Thioredoxin" evidence="3">
    <location>
        <begin position="247"/>
        <end position="363"/>
    </location>
</feature>
<dbReference type="AlphaFoldDB" id="A0A9J6CPK0"/>
<dbReference type="InterPro" id="IPR051063">
    <property type="entry name" value="PDI"/>
</dbReference>
<dbReference type="GO" id="GO:0006457">
    <property type="term" value="P:protein folding"/>
    <property type="evidence" value="ECO:0007669"/>
    <property type="project" value="TreeGrafter"/>
</dbReference>
<evidence type="ECO:0000256" key="2">
    <source>
        <dbReference type="SAM" id="SignalP"/>
    </source>
</evidence>
<dbReference type="EMBL" id="JADBJN010000001">
    <property type="protein sequence ID" value="KAG5683888.1"/>
    <property type="molecule type" value="Genomic_DNA"/>
</dbReference>
<comment type="caution">
    <text evidence="4">The sequence shown here is derived from an EMBL/GenBank/DDBJ whole genome shotgun (WGS) entry which is preliminary data.</text>
</comment>
<reference evidence="4" key="1">
    <citation type="submission" date="2021-03" db="EMBL/GenBank/DDBJ databases">
        <title>Chromosome level genome of the anhydrobiotic midge Polypedilum vanderplanki.</title>
        <authorList>
            <person name="Yoshida Y."/>
            <person name="Kikawada T."/>
            <person name="Gusev O."/>
        </authorList>
    </citation>
    <scope>NUCLEOTIDE SEQUENCE</scope>
    <source>
        <strain evidence="4">NIAS01</strain>
        <tissue evidence="4">Whole body or cell culture</tissue>
    </source>
</reference>
<dbReference type="SUPFAM" id="SSF52833">
    <property type="entry name" value="Thioredoxin-like"/>
    <property type="match status" value="4"/>
</dbReference>
<name>A0A9J6CPK0_POLVA</name>
<accession>A0A9J6CPK0</accession>
<evidence type="ECO:0000259" key="3">
    <source>
        <dbReference type="PROSITE" id="PS51352"/>
    </source>
</evidence>
<feature type="signal peptide" evidence="2">
    <location>
        <begin position="1"/>
        <end position="17"/>
    </location>
</feature>
<dbReference type="Proteomes" id="UP001107558">
    <property type="component" value="Chromosome 1"/>
</dbReference>
<feature type="chain" id="PRO_5039913798" description="Thioredoxin domain-containing protein" evidence="2">
    <location>
        <begin position="18"/>
        <end position="615"/>
    </location>
</feature>
<feature type="domain" description="Thioredoxin" evidence="3">
    <location>
        <begin position="364"/>
        <end position="489"/>
    </location>
</feature>
<dbReference type="PANTHER" id="PTHR45672:SF2">
    <property type="entry name" value="PROTEIN DISULFIDE-ISOMERASE A5"/>
    <property type="match status" value="1"/>
</dbReference>
<dbReference type="InterPro" id="IPR036249">
    <property type="entry name" value="Thioredoxin-like_sf"/>
</dbReference>